<evidence type="ECO:0000256" key="7">
    <source>
        <dbReference type="RuleBase" id="RU363032"/>
    </source>
</evidence>
<keyword evidence="11" id="KW-1185">Reference proteome</keyword>
<evidence type="ECO:0000313" key="11">
    <source>
        <dbReference type="Proteomes" id="UP001500506"/>
    </source>
</evidence>
<dbReference type="PROSITE" id="PS50928">
    <property type="entry name" value="ABC_TM1"/>
    <property type="match status" value="1"/>
</dbReference>
<comment type="similarity">
    <text evidence="7">Belongs to the binding-protein-dependent transport system permease family.</text>
</comment>
<evidence type="ECO:0000259" key="9">
    <source>
        <dbReference type="PROSITE" id="PS50928"/>
    </source>
</evidence>
<evidence type="ECO:0000256" key="5">
    <source>
        <dbReference type="ARBA" id="ARBA00022989"/>
    </source>
</evidence>
<dbReference type="InterPro" id="IPR000515">
    <property type="entry name" value="MetI-like"/>
</dbReference>
<dbReference type="CDD" id="cd06261">
    <property type="entry name" value="TM_PBP2"/>
    <property type="match status" value="1"/>
</dbReference>
<evidence type="ECO:0000256" key="2">
    <source>
        <dbReference type="ARBA" id="ARBA00022448"/>
    </source>
</evidence>
<dbReference type="PANTHER" id="PTHR43163">
    <property type="entry name" value="DIPEPTIDE TRANSPORT SYSTEM PERMEASE PROTEIN DPPB-RELATED"/>
    <property type="match status" value="1"/>
</dbReference>
<proteinExistence type="inferred from homology"/>
<dbReference type="Gene3D" id="1.10.3720.10">
    <property type="entry name" value="MetI-like"/>
    <property type="match status" value="1"/>
</dbReference>
<protein>
    <submittedName>
        <fullName evidence="10">ABC transporter permease</fullName>
    </submittedName>
</protein>
<comment type="subcellular location">
    <subcellularLocation>
        <location evidence="1 7">Cell membrane</location>
        <topology evidence="1 7">Multi-pass membrane protein</topology>
    </subcellularLocation>
</comment>
<evidence type="ECO:0000256" key="1">
    <source>
        <dbReference type="ARBA" id="ARBA00004651"/>
    </source>
</evidence>
<gene>
    <name evidence="10" type="ORF">GCM10009747_13780</name>
</gene>
<feature type="transmembrane region" description="Helical" evidence="7">
    <location>
        <begin position="30"/>
        <end position="52"/>
    </location>
</feature>
<reference evidence="10 11" key="1">
    <citation type="journal article" date="2019" name="Int. J. Syst. Evol. Microbiol.">
        <title>The Global Catalogue of Microorganisms (GCM) 10K type strain sequencing project: providing services to taxonomists for standard genome sequencing and annotation.</title>
        <authorList>
            <consortium name="The Broad Institute Genomics Platform"/>
            <consortium name="The Broad Institute Genome Sequencing Center for Infectious Disease"/>
            <person name="Wu L."/>
            <person name="Ma J."/>
        </authorList>
    </citation>
    <scope>NUCLEOTIDE SEQUENCE [LARGE SCALE GENOMIC DNA]</scope>
    <source>
        <strain evidence="10 11">JCM 14319</strain>
    </source>
</reference>
<feature type="domain" description="ABC transmembrane type-1" evidence="9">
    <location>
        <begin position="119"/>
        <end position="353"/>
    </location>
</feature>
<sequence length="362" mass="39196">MTSTTTAPATSGKSRRPSRSSSGSTLGRYILIRALLIIPTVFILVTLVFVLMRTTGDPITAALGGRLSADQLQERIQEAGFDRPVIVQYFEYIGQIFTGNFGTTLSDNRPVIEVLLTYGTATFELAFYALIVAFAIGIPFGLLAAYHRDKGQDASLRVFAILCYATPVFFSGLLLKLIFSVWLGWLPVAGRASTGATIEMETLPNKTGFYTIDAIMTGNPAVLGDVLAHAVLPAIALGLLTAGVFLRLVRTNVIGTLSTDYVDAARSRGVSEYRLVRKHAYRPALIPIITVMGLQIALLLGGAVLTETTFEWKGLGFQLTEYLQARDFVAVQGIVVLLAVLVAITNFIVDIIAALIDPRVRY</sequence>
<accession>A0ABN2KIA3</accession>
<feature type="transmembrane region" description="Helical" evidence="7">
    <location>
        <begin position="226"/>
        <end position="249"/>
    </location>
</feature>
<dbReference type="InterPro" id="IPR045621">
    <property type="entry name" value="BPD_transp_1_N"/>
</dbReference>
<evidence type="ECO:0000256" key="3">
    <source>
        <dbReference type="ARBA" id="ARBA00022475"/>
    </source>
</evidence>
<comment type="caution">
    <text evidence="10">The sequence shown here is derived from an EMBL/GenBank/DDBJ whole genome shotgun (WGS) entry which is preliminary data.</text>
</comment>
<evidence type="ECO:0000256" key="6">
    <source>
        <dbReference type="ARBA" id="ARBA00023136"/>
    </source>
</evidence>
<feature type="region of interest" description="Disordered" evidence="8">
    <location>
        <begin position="1"/>
        <end position="24"/>
    </location>
</feature>
<feature type="transmembrane region" description="Helical" evidence="7">
    <location>
        <begin position="125"/>
        <end position="146"/>
    </location>
</feature>
<feature type="transmembrane region" description="Helical" evidence="7">
    <location>
        <begin position="158"/>
        <end position="185"/>
    </location>
</feature>
<evidence type="ECO:0000256" key="4">
    <source>
        <dbReference type="ARBA" id="ARBA00022692"/>
    </source>
</evidence>
<organism evidence="10 11">
    <name type="scientific">Agromyces humatus</name>
    <dbReference type="NCBI Taxonomy" id="279573"/>
    <lineage>
        <taxon>Bacteria</taxon>
        <taxon>Bacillati</taxon>
        <taxon>Actinomycetota</taxon>
        <taxon>Actinomycetes</taxon>
        <taxon>Micrococcales</taxon>
        <taxon>Microbacteriaceae</taxon>
        <taxon>Agromyces</taxon>
    </lineage>
</organism>
<feature type="transmembrane region" description="Helical" evidence="7">
    <location>
        <begin position="329"/>
        <end position="356"/>
    </location>
</feature>
<dbReference type="EMBL" id="BAAANH010000002">
    <property type="protein sequence ID" value="GAA1756500.1"/>
    <property type="molecule type" value="Genomic_DNA"/>
</dbReference>
<keyword evidence="3" id="KW-1003">Cell membrane</keyword>
<evidence type="ECO:0000313" key="10">
    <source>
        <dbReference type="EMBL" id="GAA1756500.1"/>
    </source>
</evidence>
<dbReference type="Pfam" id="PF00528">
    <property type="entry name" value="BPD_transp_1"/>
    <property type="match status" value="1"/>
</dbReference>
<dbReference type="PANTHER" id="PTHR43163:SF6">
    <property type="entry name" value="DIPEPTIDE TRANSPORT SYSTEM PERMEASE PROTEIN DPPB-RELATED"/>
    <property type="match status" value="1"/>
</dbReference>
<keyword evidence="5 7" id="KW-1133">Transmembrane helix</keyword>
<keyword evidence="4 7" id="KW-0812">Transmembrane</keyword>
<dbReference type="Proteomes" id="UP001500506">
    <property type="component" value="Unassembled WGS sequence"/>
</dbReference>
<dbReference type="InterPro" id="IPR035906">
    <property type="entry name" value="MetI-like_sf"/>
</dbReference>
<feature type="transmembrane region" description="Helical" evidence="7">
    <location>
        <begin position="284"/>
        <end position="305"/>
    </location>
</feature>
<dbReference type="SUPFAM" id="SSF161098">
    <property type="entry name" value="MetI-like"/>
    <property type="match status" value="1"/>
</dbReference>
<name>A0ABN2KIA3_9MICO</name>
<keyword evidence="2 7" id="KW-0813">Transport</keyword>
<keyword evidence="6 7" id="KW-0472">Membrane</keyword>
<evidence type="ECO:0000256" key="8">
    <source>
        <dbReference type="SAM" id="MobiDB-lite"/>
    </source>
</evidence>
<dbReference type="Pfam" id="PF19300">
    <property type="entry name" value="BPD_transp_1_N"/>
    <property type="match status" value="1"/>
</dbReference>